<gene>
    <name evidence="3" type="ORF">SAMN05444410_11548</name>
</gene>
<keyword evidence="1" id="KW-0808">Transferase</keyword>
<dbReference type="Pfam" id="PF00534">
    <property type="entry name" value="Glycos_transf_1"/>
    <property type="match status" value="1"/>
</dbReference>
<reference evidence="3 4" key="1">
    <citation type="submission" date="2016-10" db="EMBL/GenBank/DDBJ databases">
        <authorList>
            <person name="Varghese N."/>
            <person name="Submissions S."/>
        </authorList>
    </citation>
    <scope>NUCLEOTIDE SEQUENCE [LARGE SCALE GENOMIC DNA]</scope>
    <source>
        <strain evidence="3 4">DSM 25353</strain>
    </source>
</reference>
<evidence type="ECO:0000256" key="1">
    <source>
        <dbReference type="ARBA" id="ARBA00022679"/>
    </source>
</evidence>
<comment type="caution">
    <text evidence="3">The sequence shown here is derived from an EMBL/GenBank/DDBJ whole genome shotgun (WGS) entry which is preliminary data.</text>
</comment>
<dbReference type="GO" id="GO:0009103">
    <property type="term" value="P:lipopolysaccharide biosynthetic process"/>
    <property type="evidence" value="ECO:0007669"/>
    <property type="project" value="TreeGrafter"/>
</dbReference>
<dbReference type="Proteomes" id="UP000198711">
    <property type="component" value="Unassembled WGS sequence"/>
</dbReference>
<sequence>MPVKGMHTWSKRNWTDRSFVDIWIMKKKLIIIGPAWPLRGGGLATFNERLALEYIRQGFDTTIYTFSLQYPNFLFPGSSQYTDEPAPESIPIKVRINSINPFNWWKVGRELKALAPDYIVVRYWIPFMGPCFGTILRIVKTNKFTRIICIADNIIPHEKRPGDKLFTQYFIQPVHGFITMSKQVQQDLQQFTNKPSQLVPHPLYDNFGPAIPKDVARGKLKLPANDQIILFFGFIRKYKGLDLLLEAINDERIRKAGIKLLVAGEFYENREPYDQLIERLQIAPQLLLHTGFIPNHEVAYYVSAADFIIQPYRDATQSGVTPLAYHFEKPMLVTNVGGLPDLVPDGKVGVVVEPNAAAIAAGILQLYELGENYFLPHLRNEKQRYSWTRLTETITTLVP</sequence>
<organism evidence="3 4">
    <name type="scientific">Hydrobacter penzbergensis</name>
    <dbReference type="NCBI Taxonomy" id="1235997"/>
    <lineage>
        <taxon>Bacteria</taxon>
        <taxon>Pseudomonadati</taxon>
        <taxon>Bacteroidota</taxon>
        <taxon>Chitinophagia</taxon>
        <taxon>Chitinophagales</taxon>
        <taxon>Chitinophagaceae</taxon>
        <taxon>Hydrobacter</taxon>
    </lineage>
</organism>
<keyword evidence="4" id="KW-1185">Reference proteome</keyword>
<dbReference type="InterPro" id="IPR001296">
    <property type="entry name" value="Glyco_trans_1"/>
</dbReference>
<evidence type="ECO:0000313" key="4">
    <source>
        <dbReference type="Proteomes" id="UP000198711"/>
    </source>
</evidence>
<dbReference type="Gene3D" id="3.40.50.2000">
    <property type="entry name" value="Glycogen Phosphorylase B"/>
    <property type="match status" value="2"/>
</dbReference>
<dbReference type="GO" id="GO:0016757">
    <property type="term" value="F:glycosyltransferase activity"/>
    <property type="evidence" value="ECO:0007669"/>
    <property type="project" value="TreeGrafter"/>
</dbReference>
<dbReference type="PANTHER" id="PTHR46401:SF2">
    <property type="entry name" value="GLYCOSYLTRANSFERASE WBBK-RELATED"/>
    <property type="match status" value="1"/>
</dbReference>
<dbReference type="AlphaFoldDB" id="A0A8X8LEV8"/>
<dbReference type="PANTHER" id="PTHR46401">
    <property type="entry name" value="GLYCOSYLTRANSFERASE WBBK-RELATED"/>
    <property type="match status" value="1"/>
</dbReference>
<name>A0A8X8LEV8_9BACT</name>
<proteinExistence type="predicted"/>
<feature type="domain" description="Glycosyl transferase family 1" evidence="2">
    <location>
        <begin position="215"/>
        <end position="371"/>
    </location>
</feature>
<accession>A0A8X8LEV8</accession>
<dbReference type="SUPFAM" id="SSF53756">
    <property type="entry name" value="UDP-Glycosyltransferase/glycogen phosphorylase"/>
    <property type="match status" value="1"/>
</dbReference>
<protein>
    <submittedName>
        <fullName evidence="3">Glycosyltransferase involved in cell wall bisynthesis</fullName>
    </submittedName>
</protein>
<dbReference type="EMBL" id="FNNO01000015">
    <property type="protein sequence ID" value="SDX41155.1"/>
    <property type="molecule type" value="Genomic_DNA"/>
</dbReference>
<evidence type="ECO:0000313" key="3">
    <source>
        <dbReference type="EMBL" id="SDX41155.1"/>
    </source>
</evidence>
<evidence type="ECO:0000259" key="2">
    <source>
        <dbReference type="Pfam" id="PF00534"/>
    </source>
</evidence>